<feature type="transmembrane region" description="Helical" evidence="2">
    <location>
        <begin position="12"/>
        <end position="29"/>
    </location>
</feature>
<feature type="region of interest" description="Disordered" evidence="1">
    <location>
        <begin position="56"/>
        <end position="77"/>
    </location>
</feature>
<dbReference type="SUPFAM" id="SSF53474">
    <property type="entry name" value="alpha/beta-Hydrolases"/>
    <property type="match status" value="1"/>
</dbReference>
<evidence type="ECO:0000256" key="2">
    <source>
        <dbReference type="SAM" id="Phobius"/>
    </source>
</evidence>
<dbReference type="GO" id="GO:0072330">
    <property type="term" value="P:monocarboxylic acid biosynthetic process"/>
    <property type="evidence" value="ECO:0007669"/>
    <property type="project" value="UniProtKB-ARBA"/>
</dbReference>
<dbReference type="AlphaFoldDB" id="A0A9W9M227"/>
<organism evidence="3 4">
    <name type="scientific">Penicillium cf. griseofulvum</name>
    <dbReference type="NCBI Taxonomy" id="2972120"/>
    <lineage>
        <taxon>Eukaryota</taxon>
        <taxon>Fungi</taxon>
        <taxon>Dikarya</taxon>
        <taxon>Ascomycota</taxon>
        <taxon>Pezizomycotina</taxon>
        <taxon>Eurotiomycetes</taxon>
        <taxon>Eurotiomycetidae</taxon>
        <taxon>Eurotiales</taxon>
        <taxon>Aspergillaceae</taxon>
        <taxon>Penicillium</taxon>
    </lineage>
</organism>
<dbReference type="EMBL" id="JAPQKP010000006">
    <property type="protein sequence ID" value="KAJ5185769.1"/>
    <property type="molecule type" value="Genomic_DNA"/>
</dbReference>
<protein>
    <submittedName>
        <fullName evidence="3">Alpha/beta hydrolase fold-1</fullName>
    </submittedName>
</protein>
<dbReference type="GO" id="GO:0017000">
    <property type="term" value="P:antibiotic biosynthetic process"/>
    <property type="evidence" value="ECO:0007669"/>
    <property type="project" value="UniProtKB-ARBA"/>
</dbReference>
<dbReference type="Proteomes" id="UP001150879">
    <property type="component" value="Unassembled WGS sequence"/>
</dbReference>
<keyword evidence="2" id="KW-0472">Membrane</keyword>
<proteinExistence type="predicted"/>
<accession>A0A9W9M227</accession>
<dbReference type="InterPro" id="IPR029058">
    <property type="entry name" value="AB_hydrolase_fold"/>
</dbReference>
<sequence>MERDRISLKATYLYCIISPSVAILSILSSCTIPRINPAGQITIDPSIRPRLGSSYFQPPHFLPPPSTRSPRPSHRRHDLHAISGSAHIIGHSLGAHVAIRLAYNDPDVVNSVFISGFEIFPQSSIAPYIAYAACGMPRVENCLPPVDQLGNGWCIYPLHQYQCLHARVMWGNCIVGDPNSGHRHSVRAFSSLHQGKGGWRWRELNAETVPYPNLSMRHPWNCRVSPVFAAATEVWFGWKVSPEELVKP</sequence>
<evidence type="ECO:0000313" key="3">
    <source>
        <dbReference type="EMBL" id="KAJ5185769.1"/>
    </source>
</evidence>
<comment type="caution">
    <text evidence="3">The sequence shown here is derived from an EMBL/GenBank/DDBJ whole genome shotgun (WGS) entry which is preliminary data.</text>
</comment>
<evidence type="ECO:0000256" key="1">
    <source>
        <dbReference type="SAM" id="MobiDB-lite"/>
    </source>
</evidence>
<evidence type="ECO:0000313" key="4">
    <source>
        <dbReference type="Proteomes" id="UP001150879"/>
    </source>
</evidence>
<name>A0A9W9M227_9EURO</name>
<dbReference type="OrthoDB" id="8119704at2759"/>
<keyword evidence="2" id="KW-0812">Transmembrane</keyword>
<keyword evidence="3" id="KW-0378">Hydrolase</keyword>
<dbReference type="PROSITE" id="PS51257">
    <property type="entry name" value="PROKAR_LIPOPROTEIN"/>
    <property type="match status" value="1"/>
</dbReference>
<dbReference type="Gene3D" id="3.40.50.1820">
    <property type="entry name" value="alpha/beta hydrolase"/>
    <property type="match status" value="1"/>
</dbReference>
<reference evidence="3" key="2">
    <citation type="journal article" date="2023" name="IMA Fungus">
        <title>Comparative genomic study of the Penicillium genus elucidates a diverse pangenome and 15 lateral gene transfer events.</title>
        <authorList>
            <person name="Petersen C."/>
            <person name="Sorensen T."/>
            <person name="Nielsen M.R."/>
            <person name="Sondergaard T.E."/>
            <person name="Sorensen J.L."/>
            <person name="Fitzpatrick D.A."/>
            <person name="Frisvad J.C."/>
            <person name="Nielsen K.L."/>
        </authorList>
    </citation>
    <scope>NUCLEOTIDE SEQUENCE</scope>
    <source>
        <strain evidence="3">IBT 16849</strain>
    </source>
</reference>
<keyword evidence="2" id="KW-1133">Transmembrane helix</keyword>
<gene>
    <name evidence="3" type="ORF">N7472_010609</name>
</gene>
<reference evidence="3" key="1">
    <citation type="submission" date="2022-11" db="EMBL/GenBank/DDBJ databases">
        <authorList>
            <person name="Petersen C."/>
        </authorList>
    </citation>
    <scope>NUCLEOTIDE SEQUENCE</scope>
    <source>
        <strain evidence="3">IBT 16849</strain>
    </source>
</reference>
<keyword evidence="4" id="KW-1185">Reference proteome</keyword>
<dbReference type="GO" id="GO:0016787">
    <property type="term" value="F:hydrolase activity"/>
    <property type="evidence" value="ECO:0007669"/>
    <property type="project" value="UniProtKB-KW"/>
</dbReference>